<comment type="caution">
    <text evidence="1">The sequence shown here is derived from an EMBL/GenBank/DDBJ whole genome shotgun (WGS) entry which is preliminary data.</text>
</comment>
<keyword evidence="2" id="KW-1185">Reference proteome</keyword>
<evidence type="ECO:0000313" key="2">
    <source>
        <dbReference type="Proteomes" id="UP000611215"/>
    </source>
</evidence>
<feature type="non-terminal residue" evidence="1">
    <location>
        <position position="1"/>
    </location>
</feature>
<sequence length="350" mass="37578">VIAPTALEVCDDGTPDGITEMDLSLKNSEITGSNPAYSVSYHENSGDAETGASPLPTLYTNTTNGQVIYARVENTTTGCYDTTSLELIVQQAPIAFTPQPLIYCDPDNDGTGVFTLTDADAEITGGATGLEVTYHETETNANTGANAIDTTVDYFNIVQNAQTLYARIESPTIATDCATIVELELIVEPTPQLVAPTPLEVCDDISADGFASFDLTTKANEILNGQDPTQYIVSYYENEASAMAGNNAINNPLAYTNTDDFNQIIWVRVEDNTTIEGCYKITSLELIVNPLPVLITPAPIELCDVNNPGDEKESFTLEVANDEILNGQTGITLTHYETQADADNATNPIF</sequence>
<name>A0ABS0EME7_9FLAO</name>
<dbReference type="EMBL" id="JADOET010000046">
    <property type="protein sequence ID" value="MBF8151627.1"/>
    <property type="molecule type" value="Genomic_DNA"/>
</dbReference>
<protein>
    <submittedName>
        <fullName evidence="1">Uncharacterized protein</fullName>
    </submittedName>
</protein>
<gene>
    <name evidence="1" type="ORF">ITJ86_17160</name>
</gene>
<accession>A0ABS0EME7</accession>
<proteinExistence type="predicted"/>
<dbReference type="Proteomes" id="UP000611215">
    <property type="component" value="Unassembled WGS sequence"/>
</dbReference>
<evidence type="ECO:0000313" key="1">
    <source>
        <dbReference type="EMBL" id="MBF8151627.1"/>
    </source>
</evidence>
<organism evidence="1 2">
    <name type="scientific">Winogradskyella marina</name>
    <dbReference type="NCBI Taxonomy" id="2785530"/>
    <lineage>
        <taxon>Bacteria</taxon>
        <taxon>Pseudomonadati</taxon>
        <taxon>Bacteroidota</taxon>
        <taxon>Flavobacteriia</taxon>
        <taxon>Flavobacteriales</taxon>
        <taxon>Flavobacteriaceae</taxon>
        <taxon>Winogradskyella</taxon>
    </lineage>
</organism>
<reference evidence="1 2" key="1">
    <citation type="submission" date="2020-11" db="EMBL/GenBank/DDBJ databases">
        <title>Winogradskyella marina sp. nov., isolated from marine sediment.</title>
        <authorList>
            <person name="Bo J."/>
            <person name="Wang S."/>
            <person name="Song X."/>
            <person name="Du Z."/>
        </authorList>
    </citation>
    <scope>NUCLEOTIDE SEQUENCE [LARGE SCALE GENOMIC DNA]</scope>
    <source>
        <strain evidence="1 2">F6397</strain>
    </source>
</reference>
<feature type="non-terminal residue" evidence="1">
    <location>
        <position position="350"/>
    </location>
</feature>